<feature type="compositionally biased region" description="Pro residues" evidence="2">
    <location>
        <begin position="1"/>
        <end position="12"/>
    </location>
</feature>
<dbReference type="InterPro" id="IPR000219">
    <property type="entry name" value="DH_dom"/>
</dbReference>
<dbReference type="GeneID" id="28726790"/>
<feature type="domain" description="DH" evidence="3">
    <location>
        <begin position="296"/>
        <end position="496"/>
    </location>
</feature>
<dbReference type="SUPFAM" id="SSF48065">
    <property type="entry name" value="DBL homology domain (DH-domain)"/>
    <property type="match status" value="1"/>
</dbReference>
<keyword evidence="6" id="KW-1185">Reference proteome</keyword>
<dbReference type="PROSITE" id="PS50219">
    <property type="entry name" value="CNH"/>
    <property type="match status" value="1"/>
</dbReference>
<dbReference type="STRING" id="77020.A0A0M8MHN8"/>
<evidence type="ECO:0000259" key="4">
    <source>
        <dbReference type="PROSITE" id="PS50219"/>
    </source>
</evidence>
<dbReference type="SMART" id="SM00325">
    <property type="entry name" value="RhoGEF"/>
    <property type="match status" value="1"/>
</dbReference>
<feature type="region of interest" description="Disordered" evidence="2">
    <location>
        <begin position="1"/>
        <end position="36"/>
    </location>
</feature>
<dbReference type="RefSeq" id="XP_017990298.1">
    <property type="nucleotide sequence ID" value="XM_018134915.1"/>
</dbReference>
<dbReference type="Pfam" id="PF00780">
    <property type="entry name" value="CNH"/>
    <property type="match status" value="1"/>
</dbReference>
<keyword evidence="1" id="KW-0344">Guanine-nucleotide releasing factor</keyword>
<dbReference type="PANTHER" id="PTHR46572">
    <property type="entry name" value="RHO1 GDP-GTP EXCHANGE PROTEIN 1-RELATED"/>
    <property type="match status" value="1"/>
</dbReference>
<feature type="domain" description="CNH" evidence="4">
    <location>
        <begin position="707"/>
        <end position="1004"/>
    </location>
</feature>
<dbReference type="OrthoDB" id="2272012at2759"/>
<sequence length="1057" mass="117394">MSPPQPLPPLPLKPTSASKAATPMARTTSLSSVTAGDEKDAALPQYSASSQSVYATTPIHSLLGTHVDLSRLSHMAQLLSRVLERQPLIKGSVKYPMSFTGRTLVHTIAAMLVQFITISPIMDDDASILPVHAHQMALSIARSLKTQLFVHEVDWEEHVLTDDVDGVFMLFSDHSISDKHGSGLDSAPGLPVDQLFLRDATSSVALSATGAAACASAQWDELPTGLMTPLTACYSPTCALSHTSSCYVPSCPRFRRGFVCGKEESTPASTTAPMPLAWVETVPAEIVASLPKDEVKRQNAIHEFIQKEESFLSDLALMKTYAQRLQSLAQTSHSTTLRVDAPLRGDTLTSFVADVFGLVDPLYQHIAVFVDRLHERQREQGIVVQTLGDIVVQSALEWADAYTSYVAHYPYAQARVKVEAASNARMQQFIDDCRRDPAAQRHALEHFLFRPPARLQRYHLHLESIWKRTAEANDDREALTLAMHIIDEQCRIAQDGVTAAEQHLEVRAVSTRLHSKRPESFVDMDLRHPDRQLRHRATVYRRPDNFEFEWTALEAILFDNYFVLAKPKKEEEEAEETESMLREPSHTTPLFVSKRPIPVSCLEAGGFLDPPLVRTTGSRRVWPTPAGEMYAFSVWHRFRPSAPMTLYVTSKEEREAWRTVLLQSAQAYCHTTPSFHRVDVSGDAFAPGPHEPLLSSATTPRDATWTPTQVTCVTTWSHRASDTVLVAIGTNEGVWFGRRGQPASLRKVLYTKHVTQVAVLARHRRFLVLADRTLVAYDLEALVPSGGRASPSVAPIRLGGTRDVQFFALGETWQGPMLVYAKRKATESSIRLLTPITIRVPGTDEDVLTGFHMQQKFYVYPEATGIQCTPHALVVCTPRQFYLYHIAKAELVPYPAPRQHDEAAQVLLRGWDGARPLGAFSVPSVGWLLCFDRGAYFVDDDGQLVHAERRMVWEVPVQYVAYSDGVVIACGESLLELHDAQTGHLIQVLPGRDLRLVSRIDAAAEPALLQAPIPMVVETRTSTHHTEPVPVSTHIQRVSALVRTHTHAPVSHSMTIT</sequence>
<gene>
    <name evidence="5" type="ORF">Malapachy_0394</name>
</gene>
<dbReference type="CDD" id="cd00160">
    <property type="entry name" value="RhoGEF"/>
    <property type="match status" value="1"/>
</dbReference>
<accession>A0A0M8MHN8</accession>
<dbReference type="InterPro" id="IPR001180">
    <property type="entry name" value="CNH_dom"/>
</dbReference>
<dbReference type="Pfam" id="PF00621">
    <property type="entry name" value="RhoGEF"/>
    <property type="match status" value="1"/>
</dbReference>
<comment type="caution">
    <text evidence="5">The sequence shown here is derived from an EMBL/GenBank/DDBJ whole genome shotgun (WGS) entry which is preliminary data.</text>
</comment>
<dbReference type="GO" id="GO:0005085">
    <property type="term" value="F:guanyl-nucleotide exchange factor activity"/>
    <property type="evidence" value="ECO:0007669"/>
    <property type="project" value="UniProtKB-KW"/>
</dbReference>
<feature type="compositionally biased region" description="Polar residues" evidence="2">
    <location>
        <begin position="15"/>
        <end position="34"/>
    </location>
</feature>
<dbReference type="InterPro" id="IPR011993">
    <property type="entry name" value="PH-like_dom_sf"/>
</dbReference>
<protein>
    <submittedName>
        <fullName evidence="5">Dbl domain-containing protein</fullName>
    </submittedName>
</protein>
<dbReference type="Gene3D" id="2.30.29.30">
    <property type="entry name" value="Pleckstrin-homology domain (PH domain)/Phosphotyrosine-binding domain (PTB)"/>
    <property type="match status" value="1"/>
</dbReference>
<dbReference type="VEuPathDB" id="FungiDB:Malapachy_0394"/>
<dbReference type="Gene3D" id="1.20.900.10">
    <property type="entry name" value="Dbl homology (DH) domain"/>
    <property type="match status" value="1"/>
</dbReference>
<dbReference type="EMBL" id="LGAV01000010">
    <property type="protein sequence ID" value="KOS12666.1"/>
    <property type="molecule type" value="Genomic_DNA"/>
</dbReference>
<evidence type="ECO:0000256" key="2">
    <source>
        <dbReference type="SAM" id="MobiDB-lite"/>
    </source>
</evidence>
<dbReference type="PROSITE" id="PS50010">
    <property type="entry name" value="DH_2"/>
    <property type="match status" value="1"/>
</dbReference>
<dbReference type="AlphaFoldDB" id="A0A0M8MHN8"/>
<evidence type="ECO:0000313" key="6">
    <source>
        <dbReference type="Proteomes" id="UP000037751"/>
    </source>
</evidence>
<organism evidence="5 6">
    <name type="scientific">Malassezia pachydermatis</name>
    <dbReference type="NCBI Taxonomy" id="77020"/>
    <lineage>
        <taxon>Eukaryota</taxon>
        <taxon>Fungi</taxon>
        <taxon>Dikarya</taxon>
        <taxon>Basidiomycota</taxon>
        <taxon>Ustilaginomycotina</taxon>
        <taxon>Malasseziomycetes</taxon>
        <taxon>Malasseziales</taxon>
        <taxon>Malasseziaceae</taxon>
        <taxon>Malassezia</taxon>
    </lineage>
</organism>
<dbReference type="PANTHER" id="PTHR46572:SF1">
    <property type="entry name" value="RHO1 GUANINE NUCLEOTIDE EXCHANGE FACTOR TUS1"/>
    <property type="match status" value="1"/>
</dbReference>
<evidence type="ECO:0000256" key="1">
    <source>
        <dbReference type="ARBA" id="ARBA00022658"/>
    </source>
</evidence>
<dbReference type="SMART" id="SM00036">
    <property type="entry name" value="CNH"/>
    <property type="match status" value="1"/>
</dbReference>
<dbReference type="Proteomes" id="UP000037751">
    <property type="component" value="Unassembled WGS sequence"/>
</dbReference>
<evidence type="ECO:0000313" key="5">
    <source>
        <dbReference type="EMBL" id="KOS12666.1"/>
    </source>
</evidence>
<dbReference type="InterPro" id="IPR035899">
    <property type="entry name" value="DBL_dom_sf"/>
</dbReference>
<name>A0A0M8MHN8_9BASI</name>
<proteinExistence type="predicted"/>
<dbReference type="InterPro" id="IPR052233">
    <property type="entry name" value="Rho-type_GEFs"/>
</dbReference>
<reference evidence="5 6" key="1">
    <citation type="submission" date="2015-07" db="EMBL/GenBank/DDBJ databases">
        <title>Draft Genome Sequence of Malassezia furfur CBS1878 and Malassezia pachydermatis CBS1879.</title>
        <authorList>
            <person name="Triana S."/>
            <person name="Ohm R."/>
            <person name="Gonzalez A."/>
            <person name="DeCock H."/>
            <person name="Restrepo S."/>
            <person name="Celis A."/>
        </authorList>
    </citation>
    <scope>NUCLEOTIDE SEQUENCE [LARGE SCALE GENOMIC DNA]</scope>
    <source>
        <strain evidence="5 6">CBS 1879</strain>
    </source>
</reference>
<evidence type="ECO:0000259" key="3">
    <source>
        <dbReference type="PROSITE" id="PS50010"/>
    </source>
</evidence>